<dbReference type="RefSeq" id="WP_010007952.1">
    <property type="nucleotide sequence ID" value="NZ_JAGYGP010000001.1"/>
</dbReference>
<proteinExistence type="predicted"/>
<dbReference type="Proteomes" id="UP000295681">
    <property type="component" value="Unassembled WGS sequence"/>
</dbReference>
<sequence length="101" mass="11934">MGNQTFNLIEEITRLDGTKYYELGSIPHNGRAEYAADHGYIKEVRILKVNIPRTQHVLAVEKYINEHYEALPLEYDGWEEWVKTPEMQKEMDRILRDNKLG</sequence>
<gene>
    <name evidence="1" type="ORF">C5L23_000266</name>
</gene>
<dbReference type="EMBL" id="PUFI01000014">
    <property type="protein sequence ID" value="TDG67960.1"/>
    <property type="molecule type" value="Genomic_DNA"/>
</dbReference>
<comment type="caution">
    <text evidence="1">The sequence shown here is derived from an EMBL/GenBank/DDBJ whole genome shotgun (WGS) entry which is preliminary data.</text>
</comment>
<dbReference type="STRING" id="907931.GCA_000165675_01105"/>
<accession>A0A4R5N8L9</accession>
<name>A0A4R5N8L9_9LACO</name>
<evidence type="ECO:0000313" key="2">
    <source>
        <dbReference type="Proteomes" id="UP000295681"/>
    </source>
</evidence>
<reference evidence="1 2" key="1">
    <citation type="journal article" date="2019" name="Appl. Microbiol. Biotechnol.">
        <title>Uncovering carbohydrate metabolism through a genotype-phenotype association study of 56 lactic acid bacteria genomes.</title>
        <authorList>
            <person name="Buron-Moles G."/>
            <person name="Chailyan A."/>
            <person name="Dolejs I."/>
            <person name="Forster J."/>
            <person name="Miks M.H."/>
        </authorList>
    </citation>
    <scope>NUCLEOTIDE SEQUENCE [LARGE SCALE GENOMIC DNA]</scope>
    <source>
        <strain evidence="1 2">ATCC 700006</strain>
    </source>
</reference>
<protein>
    <submittedName>
        <fullName evidence="1">Uncharacterized protein</fullName>
    </submittedName>
</protein>
<dbReference type="AlphaFoldDB" id="A0A4R5N8L9"/>
<organism evidence="1 2">
    <name type="scientific">Leuconostoc fallax</name>
    <dbReference type="NCBI Taxonomy" id="1251"/>
    <lineage>
        <taxon>Bacteria</taxon>
        <taxon>Bacillati</taxon>
        <taxon>Bacillota</taxon>
        <taxon>Bacilli</taxon>
        <taxon>Lactobacillales</taxon>
        <taxon>Lactobacillaceae</taxon>
        <taxon>Leuconostoc</taxon>
    </lineage>
</organism>
<evidence type="ECO:0000313" key="1">
    <source>
        <dbReference type="EMBL" id="TDG67960.1"/>
    </source>
</evidence>
<keyword evidence="2" id="KW-1185">Reference proteome</keyword>